<protein>
    <submittedName>
        <fullName evidence="1">Uncharacterized protein</fullName>
    </submittedName>
</protein>
<name>A0A4Y2G8V9_ARAVE</name>
<evidence type="ECO:0000313" key="1">
    <source>
        <dbReference type="EMBL" id="GBM49811.1"/>
    </source>
</evidence>
<accession>A0A4Y2G8V9</accession>
<dbReference type="EMBL" id="BGPR01001273">
    <property type="protein sequence ID" value="GBM49811.1"/>
    <property type="molecule type" value="Genomic_DNA"/>
</dbReference>
<proteinExistence type="predicted"/>
<evidence type="ECO:0000313" key="2">
    <source>
        <dbReference type="Proteomes" id="UP000499080"/>
    </source>
</evidence>
<reference evidence="1 2" key="1">
    <citation type="journal article" date="2019" name="Sci. Rep.">
        <title>Orb-weaving spider Araneus ventricosus genome elucidates the spidroin gene catalogue.</title>
        <authorList>
            <person name="Kono N."/>
            <person name="Nakamura H."/>
            <person name="Ohtoshi R."/>
            <person name="Moran D.A.P."/>
            <person name="Shinohara A."/>
            <person name="Yoshida Y."/>
            <person name="Fujiwara M."/>
            <person name="Mori M."/>
            <person name="Tomita M."/>
            <person name="Arakawa K."/>
        </authorList>
    </citation>
    <scope>NUCLEOTIDE SEQUENCE [LARGE SCALE GENOMIC DNA]</scope>
</reference>
<dbReference type="Proteomes" id="UP000499080">
    <property type="component" value="Unassembled WGS sequence"/>
</dbReference>
<sequence length="99" mass="11264">MCCLICKVKVINGNSIHSDTNVTEKSVRYESALMEDSYVVEDVADPASIFDQPSFSTSLNKCPENKGNKLKYEQTILLYPIEKTNSRYMKHVDVLNIEK</sequence>
<gene>
    <name evidence="1" type="ORF">AVEN_238171_1</name>
</gene>
<keyword evidence="2" id="KW-1185">Reference proteome</keyword>
<dbReference type="AlphaFoldDB" id="A0A4Y2G8V9"/>
<comment type="caution">
    <text evidence="1">The sequence shown here is derived from an EMBL/GenBank/DDBJ whole genome shotgun (WGS) entry which is preliminary data.</text>
</comment>
<organism evidence="1 2">
    <name type="scientific">Araneus ventricosus</name>
    <name type="common">Orbweaver spider</name>
    <name type="synonym">Epeira ventricosa</name>
    <dbReference type="NCBI Taxonomy" id="182803"/>
    <lineage>
        <taxon>Eukaryota</taxon>
        <taxon>Metazoa</taxon>
        <taxon>Ecdysozoa</taxon>
        <taxon>Arthropoda</taxon>
        <taxon>Chelicerata</taxon>
        <taxon>Arachnida</taxon>
        <taxon>Araneae</taxon>
        <taxon>Araneomorphae</taxon>
        <taxon>Entelegynae</taxon>
        <taxon>Araneoidea</taxon>
        <taxon>Araneidae</taxon>
        <taxon>Araneus</taxon>
    </lineage>
</organism>